<dbReference type="Gene3D" id="1.20.1720.10">
    <property type="entry name" value="Multidrug resistance protein D"/>
    <property type="match status" value="1"/>
</dbReference>
<dbReference type="GO" id="GO:0015293">
    <property type="term" value="F:symporter activity"/>
    <property type="evidence" value="ECO:0007669"/>
    <property type="project" value="InterPro"/>
</dbReference>
<feature type="transmembrane region" description="Helical" evidence="1">
    <location>
        <begin position="111"/>
        <end position="136"/>
    </location>
</feature>
<keyword evidence="1" id="KW-0472">Membrane</keyword>
<dbReference type="GO" id="GO:0008643">
    <property type="term" value="P:carbohydrate transport"/>
    <property type="evidence" value="ECO:0007669"/>
    <property type="project" value="InterPro"/>
</dbReference>
<dbReference type="PANTHER" id="PTHR11328:SF24">
    <property type="entry name" value="MAJOR FACILITATOR SUPERFAMILY (MFS) PROFILE DOMAIN-CONTAINING PROTEIN"/>
    <property type="match status" value="1"/>
</dbReference>
<feature type="transmembrane region" description="Helical" evidence="1">
    <location>
        <begin position="188"/>
        <end position="205"/>
    </location>
</feature>
<protein>
    <submittedName>
        <fullName evidence="2">MFS transporter</fullName>
    </submittedName>
</protein>
<feature type="transmembrane region" description="Helical" evidence="1">
    <location>
        <begin position="285"/>
        <end position="303"/>
    </location>
</feature>
<reference evidence="2" key="1">
    <citation type="submission" date="2020-10" db="EMBL/GenBank/DDBJ databases">
        <authorList>
            <person name="Gilroy R."/>
        </authorList>
    </citation>
    <scope>NUCLEOTIDE SEQUENCE</scope>
    <source>
        <strain evidence="2">ChiBcec6-7307</strain>
    </source>
</reference>
<dbReference type="Pfam" id="PF13347">
    <property type="entry name" value="MFS_2"/>
    <property type="match status" value="1"/>
</dbReference>
<evidence type="ECO:0000256" key="1">
    <source>
        <dbReference type="SAM" id="Phobius"/>
    </source>
</evidence>
<feature type="transmembrane region" description="Helical" evidence="1">
    <location>
        <begin position="157"/>
        <end position="182"/>
    </location>
</feature>
<feature type="transmembrane region" description="Helical" evidence="1">
    <location>
        <begin position="315"/>
        <end position="334"/>
    </location>
</feature>
<dbReference type="AlphaFoldDB" id="A0A9D1NXY6"/>
<evidence type="ECO:0000313" key="2">
    <source>
        <dbReference type="EMBL" id="HIV22876.1"/>
    </source>
</evidence>
<dbReference type="SUPFAM" id="SSF103473">
    <property type="entry name" value="MFS general substrate transporter"/>
    <property type="match status" value="1"/>
</dbReference>
<feature type="transmembrane region" description="Helical" evidence="1">
    <location>
        <begin position="47"/>
        <end position="73"/>
    </location>
</feature>
<reference evidence="2" key="2">
    <citation type="journal article" date="2021" name="PeerJ">
        <title>Extensive microbial diversity within the chicken gut microbiome revealed by metagenomics and culture.</title>
        <authorList>
            <person name="Gilroy R."/>
            <person name="Ravi A."/>
            <person name="Getino M."/>
            <person name="Pursley I."/>
            <person name="Horton D.L."/>
            <person name="Alikhan N.F."/>
            <person name="Baker D."/>
            <person name="Gharbi K."/>
            <person name="Hall N."/>
            <person name="Watson M."/>
            <person name="Adriaenssens E.M."/>
            <person name="Foster-Nyarko E."/>
            <person name="Jarju S."/>
            <person name="Secka A."/>
            <person name="Antonio M."/>
            <person name="Oren A."/>
            <person name="Chaudhuri R.R."/>
            <person name="La Ragione R."/>
            <person name="Hildebrand F."/>
            <person name="Pallen M.J."/>
        </authorList>
    </citation>
    <scope>NUCLEOTIDE SEQUENCE</scope>
    <source>
        <strain evidence="2">ChiBcec6-7307</strain>
    </source>
</reference>
<accession>A0A9D1NXY6</accession>
<organism evidence="2 3">
    <name type="scientific">Candidatus Merdiplasma excrementigallinarum</name>
    <dbReference type="NCBI Taxonomy" id="2840864"/>
    <lineage>
        <taxon>Bacteria</taxon>
        <taxon>Bacillati</taxon>
        <taxon>Bacillota</taxon>
        <taxon>Clostridia</taxon>
        <taxon>Lachnospirales</taxon>
        <taxon>Lachnospiraceae</taxon>
        <taxon>Lachnospiraceae incertae sedis</taxon>
        <taxon>Candidatus Merdiplasma</taxon>
    </lineage>
</organism>
<dbReference type="PANTHER" id="PTHR11328">
    <property type="entry name" value="MAJOR FACILITATOR SUPERFAMILY DOMAIN-CONTAINING PROTEIN"/>
    <property type="match status" value="1"/>
</dbReference>
<dbReference type="InterPro" id="IPR036259">
    <property type="entry name" value="MFS_trans_sf"/>
</dbReference>
<feature type="transmembrane region" description="Helical" evidence="1">
    <location>
        <begin position="393"/>
        <end position="413"/>
    </location>
</feature>
<dbReference type="GO" id="GO:0005886">
    <property type="term" value="C:plasma membrane"/>
    <property type="evidence" value="ECO:0007669"/>
    <property type="project" value="TreeGrafter"/>
</dbReference>
<name>A0A9D1NXY6_9FIRM</name>
<gene>
    <name evidence="2" type="ORF">IAC80_02935</name>
</gene>
<feature type="transmembrane region" description="Helical" evidence="1">
    <location>
        <begin position="340"/>
        <end position="362"/>
    </location>
</feature>
<feature type="transmembrane region" description="Helical" evidence="1">
    <location>
        <begin position="21"/>
        <end position="41"/>
    </location>
</feature>
<keyword evidence="1" id="KW-0812">Transmembrane</keyword>
<dbReference type="InterPro" id="IPR039672">
    <property type="entry name" value="MFS_2"/>
</dbReference>
<evidence type="ECO:0000313" key="3">
    <source>
        <dbReference type="Proteomes" id="UP000886889"/>
    </source>
</evidence>
<keyword evidence="1" id="KW-1133">Transmembrane helix</keyword>
<dbReference type="EMBL" id="DVOS01000031">
    <property type="protein sequence ID" value="HIV22876.1"/>
    <property type="molecule type" value="Genomic_DNA"/>
</dbReference>
<feature type="transmembrane region" description="Helical" evidence="1">
    <location>
        <begin position="250"/>
        <end position="273"/>
    </location>
</feature>
<proteinExistence type="predicted"/>
<feature type="transmembrane region" description="Helical" evidence="1">
    <location>
        <begin position="85"/>
        <end position="105"/>
    </location>
</feature>
<dbReference type="Proteomes" id="UP000886889">
    <property type="component" value="Unassembled WGS sequence"/>
</dbReference>
<sequence length="467" mass="50701">MSNKQTKKTGLSKSLKMFYGVGDFGFTLMSNIESYHFNFFLTNLAQFPLAMVTLITTIASTVDAVLSWMYGAILNSVKPMKWGRYRSWLVAIPWLVPFLYAFQFIKLGDGWVSAIVIIIAAIASHVAWNFAYVANVSMISVAGKTPEERSQLSSTRAAWANLSKVVFSYVGPGLAAVMAGLIGEVNQYGAAAFVLGCVMAVLYYAHFRMFDGYEEVQTSQETAGKAEKKAAKDKTSGMDLIRALLQNPPLIALLVADLAKFMFNFVLMGVATYYFTYVAGNEGMLAPYILVTNIFCVVGAYLSKALSNKFTTRTTTIGVMAIQAVLLIVSYVFYNNVTLVIVLMSVAMFGYGITYACTPALYGDTIVYSEWKTGKNAAGWISGLQNVPLKVSIMTRGIIINACLAMGGFSAAINASEASEGLKNAISIGFMVIPAIALIIAVLALIFGFRLTKDKVNQYAAEIASRS</sequence>
<feature type="transmembrane region" description="Helical" evidence="1">
    <location>
        <begin position="425"/>
        <end position="449"/>
    </location>
</feature>
<comment type="caution">
    <text evidence="2">The sequence shown here is derived from an EMBL/GenBank/DDBJ whole genome shotgun (WGS) entry which is preliminary data.</text>
</comment>